<dbReference type="AlphaFoldDB" id="A0A0H5RDE6"/>
<feature type="region of interest" description="Disordered" evidence="1">
    <location>
        <begin position="200"/>
        <end position="222"/>
    </location>
</feature>
<reference evidence="2" key="1">
    <citation type="submission" date="2015-04" db="EMBL/GenBank/DDBJ databases">
        <title>The genome sequence of the plant pathogenic Rhizarian Plasmodiophora brassicae reveals insights in its biotrophic life cycle and the origin of chitin synthesis.</title>
        <authorList>
            <person name="Schwelm A."/>
            <person name="Fogelqvist J."/>
            <person name="Knaust A."/>
            <person name="Julke S."/>
            <person name="Lilja T."/>
            <person name="Dhandapani V."/>
            <person name="Bonilla-Rosso G."/>
            <person name="Karlsson M."/>
            <person name="Shevchenko A."/>
            <person name="Choi S.R."/>
            <person name="Kim H.G."/>
            <person name="Park J.Y."/>
            <person name="Lim Y.P."/>
            <person name="Ludwig-Muller J."/>
            <person name="Dixelius C."/>
        </authorList>
    </citation>
    <scope>NUCLEOTIDE SEQUENCE</scope>
    <source>
        <tissue evidence="2">Potato root galls</tissue>
    </source>
</reference>
<feature type="compositionally biased region" description="Polar residues" evidence="1">
    <location>
        <begin position="258"/>
        <end position="267"/>
    </location>
</feature>
<feature type="region of interest" description="Disordered" evidence="1">
    <location>
        <begin position="240"/>
        <end position="267"/>
    </location>
</feature>
<evidence type="ECO:0000313" key="2">
    <source>
        <dbReference type="EMBL" id="CRZ11607.1"/>
    </source>
</evidence>
<sequence length="267" mass="29752">VSLNCHGCCSTTHPLALGLSPQDHRCGHFARGRNVSLLNLVIDDCIRLIMIWWKTAIAVTIIQFCHSSLTPDSDRPISPDQTTTIGVQDTPFYRSPSFRQWELSKLFADQPELDDEISVVGQLPPPDHDLSDQVSFQGFPSPPLEFVEDDSSHDSPTNRQKGALRRFVSKLIHVVQSSKSPIEDCLSVFMRPNQKFAKPALMPNNDALPSSKGLRRTRSVVGKSASRRCATDRFLSKSTELSGKDRKSISPSCGPHRLSSSFRKIFH</sequence>
<name>A0A0H5RDE6_9EUKA</name>
<proteinExistence type="predicted"/>
<protein>
    <submittedName>
        <fullName evidence="2">Uncharacterized protein</fullName>
    </submittedName>
</protein>
<organism evidence="2">
    <name type="scientific">Spongospora subterranea</name>
    <dbReference type="NCBI Taxonomy" id="70186"/>
    <lineage>
        <taxon>Eukaryota</taxon>
        <taxon>Sar</taxon>
        <taxon>Rhizaria</taxon>
        <taxon>Endomyxa</taxon>
        <taxon>Phytomyxea</taxon>
        <taxon>Plasmodiophorida</taxon>
        <taxon>Plasmodiophoridae</taxon>
        <taxon>Spongospora</taxon>
    </lineage>
</organism>
<feature type="non-terminal residue" evidence="2">
    <location>
        <position position="1"/>
    </location>
</feature>
<accession>A0A0H5RDE6</accession>
<dbReference type="EMBL" id="HACM01011165">
    <property type="protein sequence ID" value="CRZ11607.1"/>
    <property type="molecule type" value="Transcribed_RNA"/>
</dbReference>
<evidence type="ECO:0000256" key="1">
    <source>
        <dbReference type="SAM" id="MobiDB-lite"/>
    </source>
</evidence>